<comment type="caution">
    <text evidence="1">The sequence shown here is derived from an EMBL/GenBank/DDBJ whole genome shotgun (WGS) entry which is preliminary data.</text>
</comment>
<keyword evidence="2" id="KW-1185">Reference proteome</keyword>
<name>A0ACB7S4F6_HYAAI</name>
<evidence type="ECO:0000313" key="1">
    <source>
        <dbReference type="EMBL" id="KAH6929605.1"/>
    </source>
</evidence>
<accession>A0ACB7S4F6</accession>
<evidence type="ECO:0000313" key="2">
    <source>
        <dbReference type="Proteomes" id="UP000821845"/>
    </source>
</evidence>
<dbReference type="EMBL" id="CM023485">
    <property type="protein sequence ID" value="KAH6929605.1"/>
    <property type="molecule type" value="Genomic_DNA"/>
</dbReference>
<dbReference type="Proteomes" id="UP000821845">
    <property type="component" value="Chromosome 5"/>
</dbReference>
<gene>
    <name evidence="1" type="ORF">HPB50_003117</name>
</gene>
<protein>
    <submittedName>
        <fullName evidence="1">Uncharacterized protein</fullName>
    </submittedName>
</protein>
<sequence>MNRVNPATIRLGRNKVVVRARILRQATPRDGATERRATRGRRSRFAADHADDKTSASSRRAPFPSQKHRGSALWRQTRIDRRTSLLRLENLGVVTTEMPRTSLSRAQRTAANEVNERA</sequence>
<proteinExistence type="predicted"/>
<organism evidence="1 2">
    <name type="scientific">Hyalomma asiaticum</name>
    <name type="common">Tick</name>
    <dbReference type="NCBI Taxonomy" id="266040"/>
    <lineage>
        <taxon>Eukaryota</taxon>
        <taxon>Metazoa</taxon>
        <taxon>Ecdysozoa</taxon>
        <taxon>Arthropoda</taxon>
        <taxon>Chelicerata</taxon>
        <taxon>Arachnida</taxon>
        <taxon>Acari</taxon>
        <taxon>Parasitiformes</taxon>
        <taxon>Ixodida</taxon>
        <taxon>Ixodoidea</taxon>
        <taxon>Ixodidae</taxon>
        <taxon>Hyalomminae</taxon>
        <taxon>Hyalomma</taxon>
    </lineage>
</organism>
<reference evidence="1" key="1">
    <citation type="submission" date="2020-05" db="EMBL/GenBank/DDBJ databases">
        <title>Large-scale comparative analyses of tick genomes elucidate their genetic diversity and vector capacities.</title>
        <authorList>
            <person name="Jia N."/>
            <person name="Wang J."/>
            <person name="Shi W."/>
            <person name="Du L."/>
            <person name="Sun Y."/>
            <person name="Zhan W."/>
            <person name="Jiang J."/>
            <person name="Wang Q."/>
            <person name="Zhang B."/>
            <person name="Ji P."/>
            <person name="Sakyi L.B."/>
            <person name="Cui X."/>
            <person name="Yuan T."/>
            <person name="Jiang B."/>
            <person name="Yang W."/>
            <person name="Lam T.T.-Y."/>
            <person name="Chang Q."/>
            <person name="Ding S."/>
            <person name="Wang X."/>
            <person name="Zhu J."/>
            <person name="Ruan X."/>
            <person name="Zhao L."/>
            <person name="Wei J."/>
            <person name="Que T."/>
            <person name="Du C."/>
            <person name="Cheng J."/>
            <person name="Dai P."/>
            <person name="Han X."/>
            <person name="Huang E."/>
            <person name="Gao Y."/>
            <person name="Liu J."/>
            <person name="Shao H."/>
            <person name="Ye R."/>
            <person name="Li L."/>
            <person name="Wei W."/>
            <person name="Wang X."/>
            <person name="Wang C."/>
            <person name="Yang T."/>
            <person name="Huo Q."/>
            <person name="Li W."/>
            <person name="Guo W."/>
            <person name="Chen H."/>
            <person name="Zhou L."/>
            <person name="Ni X."/>
            <person name="Tian J."/>
            <person name="Zhou Y."/>
            <person name="Sheng Y."/>
            <person name="Liu T."/>
            <person name="Pan Y."/>
            <person name="Xia L."/>
            <person name="Li J."/>
            <person name="Zhao F."/>
            <person name="Cao W."/>
        </authorList>
    </citation>
    <scope>NUCLEOTIDE SEQUENCE</scope>
    <source>
        <strain evidence="1">Hyas-2018</strain>
    </source>
</reference>